<dbReference type="EMBL" id="OX459119">
    <property type="protein sequence ID" value="CAI9092946.1"/>
    <property type="molecule type" value="Genomic_DNA"/>
</dbReference>
<keyword evidence="5" id="KW-0508">mRNA splicing</keyword>
<evidence type="ECO:0000256" key="4">
    <source>
        <dbReference type="ARBA" id="ARBA00022946"/>
    </source>
</evidence>
<proteinExistence type="predicted"/>
<dbReference type="PANTHER" id="PTHR46247:SF3">
    <property type="entry name" value="CRS2-ASSOCIATED FACTOR 2, CHLOROPLASTIC"/>
    <property type="match status" value="1"/>
</dbReference>
<feature type="region of interest" description="Disordered" evidence="8">
    <location>
        <begin position="509"/>
        <end position="532"/>
    </location>
</feature>
<dbReference type="SMART" id="SM01103">
    <property type="entry name" value="CRS1_YhbY"/>
    <property type="match status" value="2"/>
</dbReference>
<keyword evidence="6" id="KW-0687">Ribonucleoprotein</keyword>
<evidence type="ECO:0000256" key="5">
    <source>
        <dbReference type="ARBA" id="ARBA00023187"/>
    </source>
</evidence>
<dbReference type="GO" id="GO:0000373">
    <property type="term" value="P:Group II intron splicing"/>
    <property type="evidence" value="ECO:0007669"/>
    <property type="project" value="InterPro"/>
</dbReference>
<feature type="compositionally biased region" description="Pro residues" evidence="8">
    <location>
        <begin position="20"/>
        <end position="45"/>
    </location>
</feature>
<keyword evidence="4" id="KW-0809">Transit peptide</keyword>
<evidence type="ECO:0000259" key="9">
    <source>
        <dbReference type="PROSITE" id="PS51295"/>
    </source>
</evidence>
<dbReference type="InterPro" id="IPR035920">
    <property type="entry name" value="YhbY-like_sf"/>
</dbReference>
<gene>
    <name evidence="10" type="ORF">OLC1_LOCUS4489</name>
</gene>
<feature type="region of interest" description="Disordered" evidence="8">
    <location>
        <begin position="1"/>
        <end position="77"/>
    </location>
</feature>
<sequence length="567" mass="63457">MAILATLPGNHHHLFSNLPTTPPPPSSSNPPPPPPRPPIPIPKYPPLSKSRKPLTPNSPENPGFKTHHHNSKYYKPVKPGHVIADDGHRSVVVGENGVSYRLPGAPFDFQFSYSETPQAKPLGIREPAFLPFAPPSMPRPWTGKAPMKKSKRNIKLFEQKGITPLGSNEVHRVRHYELLKAYELGQYTNNKPREKVLGAPLTKSEIRDLLKPCISSNRQVNLGRDGLTHNMLELIHTHWRREPVCKVRCLGVPTVDMDNVCRCLEEKTGGKIIRRVGGVVYIFRGRYYNPGTRPRLPVMLWKPATPVYPKLIQDAPEGLTKEEADELRMKGKKLLPICKLAKNGVYVYLVRDVRIAFEGCALVKIDCKGLHASDYKKIGAKLKELVPCVLLSFDDEQILMWRGKDWKSIYSYAAPAIGPSIDDIADRPNVSDSTACEFQNSDPVPVNSSPKMMSLWKSAIESGKALLLGATNLDPDELLEKVEEFNSVSQVVEHSYPATIVSVEQAPLDSRDQQDGDIMDEEYPSDEDENWPEDKILMNKVFDGVESYVPFGSLPIDSLTEQFSDTE</sequence>
<dbReference type="Proteomes" id="UP001161247">
    <property type="component" value="Chromosome 2"/>
</dbReference>
<accession>A0AAV1CC73</accession>
<keyword evidence="2" id="KW-0677">Repeat</keyword>
<dbReference type="InterPro" id="IPR001890">
    <property type="entry name" value="RNA-binding_CRM"/>
</dbReference>
<organism evidence="10 11">
    <name type="scientific">Oldenlandia corymbosa var. corymbosa</name>
    <dbReference type="NCBI Taxonomy" id="529605"/>
    <lineage>
        <taxon>Eukaryota</taxon>
        <taxon>Viridiplantae</taxon>
        <taxon>Streptophyta</taxon>
        <taxon>Embryophyta</taxon>
        <taxon>Tracheophyta</taxon>
        <taxon>Spermatophyta</taxon>
        <taxon>Magnoliopsida</taxon>
        <taxon>eudicotyledons</taxon>
        <taxon>Gunneridae</taxon>
        <taxon>Pentapetalae</taxon>
        <taxon>asterids</taxon>
        <taxon>lamiids</taxon>
        <taxon>Gentianales</taxon>
        <taxon>Rubiaceae</taxon>
        <taxon>Rubioideae</taxon>
        <taxon>Spermacoceae</taxon>
        <taxon>Hedyotis-Oldenlandia complex</taxon>
        <taxon>Oldenlandia</taxon>
    </lineage>
</organism>
<dbReference type="FunFam" id="3.30.110.60:FF:000002">
    <property type="entry name" value="CRS2-associated factor 1, chloroplastic"/>
    <property type="match status" value="2"/>
</dbReference>
<evidence type="ECO:0000256" key="3">
    <source>
        <dbReference type="ARBA" id="ARBA00022884"/>
    </source>
</evidence>
<keyword evidence="11" id="KW-1185">Reference proteome</keyword>
<dbReference type="Gene3D" id="3.30.110.60">
    <property type="entry name" value="YhbY-like"/>
    <property type="match status" value="2"/>
</dbReference>
<keyword evidence="1" id="KW-0507">mRNA processing</keyword>
<dbReference type="Pfam" id="PF01985">
    <property type="entry name" value="CRS1_YhbY"/>
    <property type="match status" value="2"/>
</dbReference>
<dbReference type="PROSITE" id="PS51295">
    <property type="entry name" value="CRM"/>
    <property type="match status" value="2"/>
</dbReference>
<evidence type="ECO:0000256" key="7">
    <source>
        <dbReference type="PROSITE-ProRule" id="PRU00626"/>
    </source>
</evidence>
<evidence type="ECO:0000256" key="2">
    <source>
        <dbReference type="ARBA" id="ARBA00022737"/>
    </source>
</evidence>
<evidence type="ECO:0000256" key="1">
    <source>
        <dbReference type="ARBA" id="ARBA00022664"/>
    </source>
</evidence>
<name>A0AAV1CC73_OLDCO</name>
<evidence type="ECO:0000256" key="8">
    <source>
        <dbReference type="SAM" id="MobiDB-lite"/>
    </source>
</evidence>
<dbReference type="GO" id="GO:1990904">
    <property type="term" value="C:ribonucleoprotein complex"/>
    <property type="evidence" value="ECO:0007669"/>
    <property type="project" value="UniProtKB-KW"/>
</dbReference>
<dbReference type="SUPFAM" id="SSF75471">
    <property type="entry name" value="YhbY-like"/>
    <property type="match status" value="2"/>
</dbReference>
<evidence type="ECO:0000313" key="11">
    <source>
        <dbReference type="Proteomes" id="UP001161247"/>
    </source>
</evidence>
<dbReference type="PANTHER" id="PTHR46247">
    <property type="entry name" value="CRS2-ASSOCIATED FACTOR 1, CHLOROPLASTIC"/>
    <property type="match status" value="1"/>
</dbReference>
<reference evidence="10" key="1">
    <citation type="submission" date="2023-03" db="EMBL/GenBank/DDBJ databases">
        <authorList>
            <person name="Julca I."/>
        </authorList>
    </citation>
    <scope>NUCLEOTIDE SEQUENCE</scope>
</reference>
<keyword evidence="3 7" id="KW-0694">RNA-binding</keyword>
<feature type="compositionally biased region" description="Acidic residues" evidence="8">
    <location>
        <begin position="515"/>
        <end position="531"/>
    </location>
</feature>
<protein>
    <submittedName>
        <fullName evidence="10">OLC1v1028324C1</fullName>
    </submittedName>
</protein>
<evidence type="ECO:0000313" key="10">
    <source>
        <dbReference type="EMBL" id="CAI9092946.1"/>
    </source>
</evidence>
<dbReference type="AlphaFoldDB" id="A0AAV1CC73"/>
<evidence type="ECO:0000256" key="6">
    <source>
        <dbReference type="ARBA" id="ARBA00023274"/>
    </source>
</evidence>
<dbReference type="InterPro" id="IPR044599">
    <property type="entry name" value="CAF1P_plant"/>
</dbReference>
<feature type="domain" description="CRM" evidence="9">
    <location>
        <begin position="317"/>
        <end position="413"/>
    </location>
</feature>
<dbReference type="GO" id="GO:0006397">
    <property type="term" value="P:mRNA processing"/>
    <property type="evidence" value="ECO:0007669"/>
    <property type="project" value="UniProtKB-KW"/>
</dbReference>
<feature type="domain" description="CRM" evidence="9">
    <location>
        <begin position="199"/>
        <end position="295"/>
    </location>
</feature>
<dbReference type="GO" id="GO:0003723">
    <property type="term" value="F:RNA binding"/>
    <property type="evidence" value="ECO:0007669"/>
    <property type="project" value="UniProtKB-UniRule"/>
</dbReference>